<protein>
    <submittedName>
        <fullName evidence="1">Uncharacterized protein</fullName>
    </submittedName>
</protein>
<sequence>MANYRPIFTKIWDDPHFAELSLEEQHIFLYLLTNSNTTESGIYPISPIIIARNTKVPVEKVKEAFNNPVFQHMVLYDAENKVVFIKKFLKYNARGNPKLLHKAILNDIKNIYTNLWLEFAKLYPEFIEDITGTYPNLSKELDKSLSNVNQDLDNTLQTLTAKPKPKPKPKP</sequence>
<gene>
    <name evidence="1" type="ORF">ENF30_02035</name>
</gene>
<feature type="non-terminal residue" evidence="1">
    <location>
        <position position="171"/>
    </location>
</feature>
<name>A0A7V0IA66_DESA2</name>
<dbReference type="Proteomes" id="UP000885706">
    <property type="component" value="Unassembled WGS sequence"/>
</dbReference>
<evidence type="ECO:0000313" key="1">
    <source>
        <dbReference type="EMBL" id="HDD35560.1"/>
    </source>
</evidence>
<dbReference type="AlphaFoldDB" id="A0A7V0IA66"/>
<accession>A0A7V0IA66</accession>
<comment type="caution">
    <text evidence="1">The sequence shown here is derived from an EMBL/GenBank/DDBJ whole genome shotgun (WGS) entry which is preliminary data.</text>
</comment>
<dbReference type="EMBL" id="DQWQ01000088">
    <property type="protein sequence ID" value="HDD35560.1"/>
    <property type="molecule type" value="Genomic_DNA"/>
</dbReference>
<organism evidence="1">
    <name type="scientific">Desulfofervidus auxilii</name>
    <dbReference type="NCBI Taxonomy" id="1621989"/>
    <lineage>
        <taxon>Bacteria</taxon>
        <taxon>Pseudomonadati</taxon>
        <taxon>Thermodesulfobacteriota</taxon>
        <taxon>Candidatus Desulfofervidia</taxon>
        <taxon>Candidatus Desulfofervidales</taxon>
        <taxon>Candidatus Desulfofervidaceae</taxon>
        <taxon>Candidatus Desulfofervidus</taxon>
    </lineage>
</organism>
<proteinExistence type="predicted"/>
<reference evidence="1" key="1">
    <citation type="journal article" date="2020" name="mSystems">
        <title>Genome- and Community-Level Interaction Insights into Carbon Utilization and Element Cycling Functions of Hydrothermarchaeota in Hydrothermal Sediment.</title>
        <authorList>
            <person name="Zhou Z."/>
            <person name="Liu Y."/>
            <person name="Xu W."/>
            <person name="Pan J."/>
            <person name="Luo Z.H."/>
            <person name="Li M."/>
        </authorList>
    </citation>
    <scope>NUCLEOTIDE SEQUENCE [LARGE SCALE GENOMIC DNA]</scope>
    <source>
        <strain evidence="1">HyVt-113</strain>
    </source>
</reference>